<dbReference type="InterPro" id="IPR002048">
    <property type="entry name" value="EF_hand_dom"/>
</dbReference>
<evidence type="ECO:0000259" key="3">
    <source>
        <dbReference type="PROSITE" id="PS50222"/>
    </source>
</evidence>
<accession>L0PGR2</accession>
<gene>
    <name evidence="4" type="ORF">PNEJI1_002868</name>
</gene>
<name>L0PGR2_PNEJI</name>
<reference evidence="4 5" key="1">
    <citation type="journal article" date="2012" name="MBio">
        <title>De novo assembly of the Pneumocystis jirovecii genome from a single bronchoalveolar lavage fluid specimen from a patient.</title>
        <authorList>
            <person name="Cisse O.H."/>
            <person name="Pagni M."/>
            <person name="Hauser P.M."/>
        </authorList>
    </citation>
    <scope>NUCLEOTIDE SEQUENCE [LARGE SCALE GENOMIC DNA]</scope>
    <source>
        <strain evidence="4 5">SE8</strain>
    </source>
</reference>
<dbReference type="Proteomes" id="UP000010422">
    <property type="component" value="Unassembled WGS sequence"/>
</dbReference>
<feature type="domain" description="EF-hand" evidence="3">
    <location>
        <begin position="38"/>
        <end position="73"/>
    </location>
</feature>
<dbReference type="EMBL" id="CAKM01000346">
    <property type="protein sequence ID" value="CCJ31558.1"/>
    <property type="molecule type" value="Genomic_DNA"/>
</dbReference>
<sequence>MDSKKLKNNDILNNLTISDDCDESQEAKNPSISVKLKQKDTIFNIIFDRFDPGKTGKVSIRDFINFMNELEKIQPSDSDPIFDNISRKQAEEFISENQNLEVNRNDLLAFIESLTGKTMASIIEEPLVHQENTINTDFLSSRPRSAALNTLALQHPRPRRSNIKECIESSNSLEKTVLENTTFEESLNPQKPSFMSSFVSHMTMSRQLSPISHSTPNKKQFNNVTSSEYFKTPNNQESFGELYKDPFTKSDYAAPKVEDNLEKIVLEGFGSSPSSILCRDISESSFLEKSPRTLQKDENILFLTDLIRKYKDTERQTNALIISHEQHIDELESKVESLSLELKDKKKELFETNSREKNLFGQVTILEKELEKLQHDLHSWEEKYSNMKINCEEQLNEIETVRKIVKEKENELIKSEQLIKDLKENKNSLEAEHFFFSDKISLLKEQYKELESKNQELEEYKFENIRLNEVIERLNCDLEDIKKDKPKNNLLDDVTINTKRTSMNLENELLSEFRDNEIETEKDRECPLNAGKFSINTCIKTLDKGIQVDTLQKTDILFKDKNDDFSLNFTDSSKALNFIKNENITDSEEINNQYNILSHEMNLQNHLIEKLFCHKFKTPKKINKFLRNNLKYNNSFLFLNNIFFKKSLGWVALISYVCITLFIGIWIAHQEWFLWFGKRPKGITYAELKAWKRANSLNFKLYENGIIGFRRTWFEGNWRWINCLGWWIDNSLRDANTQWPS</sequence>
<keyword evidence="2" id="KW-1133">Transmembrane helix</keyword>
<protein>
    <recommendedName>
        <fullName evidence="3">EF-hand domain-containing protein</fullName>
    </recommendedName>
</protein>
<evidence type="ECO:0000256" key="1">
    <source>
        <dbReference type="SAM" id="Coils"/>
    </source>
</evidence>
<dbReference type="VEuPathDB" id="FungiDB:PNEJI1_002868"/>
<feature type="coiled-coil region" evidence="1">
    <location>
        <begin position="321"/>
        <end position="484"/>
    </location>
</feature>
<evidence type="ECO:0000313" key="5">
    <source>
        <dbReference type="Proteomes" id="UP000010422"/>
    </source>
</evidence>
<keyword evidence="2" id="KW-0812">Transmembrane</keyword>
<dbReference type="PROSITE" id="PS50222">
    <property type="entry name" value="EF_HAND_2"/>
    <property type="match status" value="1"/>
</dbReference>
<keyword evidence="2" id="KW-0472">Membrane</keyword>
<evidence type="ECO:0000313" key="4">
    <source>
        <dbReference type="EMBL" id="CCJ31558.1"/>
    </source>
</evidence>
<feature type="transmembrane region" description="Helical" evidence="2">
    <location>
        <begin position="648"/>
        <end position="669"/>
    </location>
</feature>
<dbReference type="STRING" id="1209962.L0PGR2"/>
<dbReference type="InParanoid" id="L0PGR2"/>
<dbReference type="AlphaFoldDB" id="L0PGR2"/>
<comment type="caution">
    <text evidence="4">The sequence shown here is derived from an EMBL/GenBank/DDBJ whole genome shotgun (WGS) entry which is preliminary data.</text>
</comment>
<proteinExistence type="predicted"/>
<organism evidence="5">
    <name type="scientific">Pneumocystis jirovecii</name>
    <name type="common">Human pneumocystis pneumonia agent</name>
    <dbReference type="NCBI Taxonomy" id="42068"/>
    <lineage>
        <taxon>Eukaryota</taxon>
        <taxon>Fungi</taxon>
        <taxon>Dikarya</taxon>
        <taxon>Ascomycota</taxon>
        <taxon>Taphrinomycotina</taxon>
        <taxon>Pneumocystomycetes</taxon>
        <taxon>Pneumocystaceae</taxon>
        <taxon>Pneumocystis</taxon>
    </lineage>
</organism>
<keyword evidence="1" id="KW-0175">Coiled coil</keyword>
<dbReference type="GO" id="GO:0005509">
    <property type="term" value="F:calcium ion binding"/>
    <property type="evidence" value="ECO:0007669"/>
    <property type="project" value="InterPro"/>
</dbReference>
<evidence type="ECO:0000256" key="2">
    <source>
        <dbReference type="SAM" id="Phobius"/>
    </source>
</evidence>